<protein>
    <submittedName>
        <fullName evidence="1">YrbL family protein</fullName>
    </submittedName>
</protein>
<dbReference type="EMBL" id="CP118605">
    <property type="protein sequence ID" value="WGL15989.1"/>
    <property type="molecule type" value="Genomic_DNA"/>
</dbReference>
<proteinExistence type="predicted"/>
<evidence type="ECO:0000313" key="1">
    <source>
        <dbReference type="EMBL" id="WGL15989.1"/>
    </source>
</evidence>
<keyword evidence="2" id="KW-1185">Reference proteome</keyword>
<dbReference type="Proteomes" id="UP001236500">
    <property type="component" value="Chromosome"/>
</dbReference>
<organism evidence="1 2">
    <name type="scientific">Microbulbifer bruguierae</name>
    <dbReference type="NCBI Taxonomy" id="3029061"/>
    <lineage>
        <taxon>Bacteria</taxon>
        <taxon>Pseudomonadati</taxon>
        <taxon>Pseudomonadota</taxon>
        <taxon>Gammaproteobacteria</taxon>
        <taxon>Cellvibrionales</taxon>
        <taxon>Microbulbiferaceae</taxon>
        <taxon>Microbulbifer</taxon>
    </lineage>
</organism>
<accession>A0ABY8NAP8</accession>
<dbReference type="Pfam" id="PF10707">
    <property type="entry name" value="YrbL-PhoP_reg"/>
    <property type="match status" value="1"/>
</dbReference>
<name>A0ABY8NAP8_9GAMM</name>
<dbReference type="InterPro" id="IPR019647">
    <property type="entry name" value="PhoP_reg_network_YrbL"/>
</dbReference>
<reference evidence="1 2" key="1">
    <citation type="submission" date="2023-02" db="EMBL/GenBank/DDBJ databases">
        <title>Description and genomic characterization of Microbulbifer bruguierae sp. nov., isolated from the sediment of mangrove plant Bruguiera sexangula.</title>
        <authorList>
            <person name="Long M."/>
        </authorList>
    </citation>
    <scope>NUCLEOTIDE SEQUENCE [LARGE SCALE GENOMIC DNA]</scope>
    <source>
        <strain evidence="1 2">H12</strain>
    </source>
</reference>
<sequence length="219" mass="25351">MIDLRHAKPFAAGGNRNCYRHPQYPQRCIKVMLPGRIAELRRRAPWYKVLTPDSHFDDNAREQAGYRQKALKKASANSPVWAHLPKWYGLVETSEGTGAVSELLTDGNDIPAMTLETYLQNHGLDQQLCDSLERFSNWLRSTGVLTKNLLPHNLVLCQRNGKAELYLVDGLGNANFLPISEYFAAARRRYIERRIEKMWKRIRWEISDRDLSWKAAERL</sequence>
<gene>
    <name evidence="1" type="ORF">PVT68_14580</name>
</gene>
<dbReference type="RefSeq" id="WP_280319252.1">
    <property type="nucleotide sequence ID" value="NZ_CP118605.1"/>
</dbReference>
<evidence type="ECO:0000313" key="2">
    <source>
        <dbReference type="Proteomes" id="UP001236500"/>
    </source>
</evidence>